<dbReference type="EMBL" id="CP120988">
    <property type="protein sequence ID" value="WLQ60588.1"/>
    <property type="molecule type" value="Genomic_DNA"/>
</dbReference>
<sequence length="132" mass="12939">MLALLPARARVAVAASVACATALAGCSGGGGGSSSSASPTPPSASRPAGGALITIKDFAFHPAALTVAPGTKVTVINKDAATHTVTATGDGAFDTGQVKSGQKVTFDAPARPGSYPYICTIHPTMNGSLTVR</sequence>
<dbReference type="Pfam" id="PF13473">
    <property type="entry name" value="Cupredoxin_1"/>
    <property type="match status" value="1"/>
</dbReference>
<gene>
    <name evidence="3" type="ORF">P8A19_36470</name>
</gene>
<protein>
    <submittedName>
        <fullName evidence="3">Cupredoxin domain-containing protein</fullName>
    </submittedName>
</protein>
<dbReference type="InterPro" id="IPR028096">
    <property type="entry name" value="EfeO_Cupredoxin"/>
</dbReference>
<evidence type="ECO:0000256" key="1">
    <source>
        <dbReference type="SAM" id="SignalP"/>
    </source>
</evidence>
<proteinExistence type="predicted"/>
<keyword evidence="4" id="KW-1185">Reference proteome</keyword>
<evidence type="ECO:0000313" key="3">
    <source>
        <dbReference type="EMBL" id="WLQ60588.1"/>
    </source>
</evidence>
<dbReference type="PANTHER" id="PTHR36507:SF1">
    <property type="entry name" value="BLL1555 PROTEIN"/>
    <property type="match status" value="1"/>
</dbReference>
<dbReference type="RefSeq" id="WP_306069173.1">
    <property type="nucleotide sequence ID" value="NZ_CP120988.1"/>
</dbReference>
<feature type="domain" description="EfeO-type cupredoxin-like" evidence="2">
    <location>
        <begin position="48"/>
        <end position="131"/>
    </location>
</feature>
<organism evidence="3 4">
    <name type="scientific">Streptomyces poriferorum</name>
    <dbReference type="NCBI Taxonomy" id="2798799"/>
    <lineage>
        <taxon>Bacteria</taxon>
        <taxon>Bacillati</taxon>
        <taxon>Actinomycetota</taxon>
        <taxon>Actinomycetes</taxon>
        <taxon>Kitasatosporales</taxon>
        <taxon>Streptomycetaceae</taxon>
        <taxon>Streptomyces</taxon>
    </lineage>
</organism>
<accession>A0ABY9IYI3</accession>
<name>A0ABY9IYI3_9ACTN</name>
<evidence type="ECO:0000259" key="2">
    <source>
        <dbReference type="Pfam" id="PF13473"/>
    </source>
</evidence>
<feature type="signal peptide" evidence="1">
    <location>
        <begin position="1"/>
        <end position="24"/>
    </location>
</feature>
<dbReference type="InterPro" id="IPR052721">
    <property type="entry name" value="ET_Amicyanin"/>
</dbReference>
<dbReference type="SUPFAM" id="SSF49503">
    <property type="entry name" value="Cupredoxins"/>
    <property type="match status" value="1"/>
</dbReference>
<keyword evidence="1" id="KW-0732">Signal</keyword>
<dbReference type="Proteomes" id="UP001235744">
    <property type="component" value="Chromosome"/>
</dbReference>
<dbReference type="Gene3D" id="2.60.40.420">
    <property type="entry name" value="Cupredoxins - blue copper proteins"/>
    <property type="match status" value="1"/>
</dbReference>
<feature type="chain" id="PRO_5045151632" evidence="1">
    <location>
        <begin position="25"/>
        <end position="132"/>
    </location>
</feature>
<dbReference type="InterPro" id="IPR008972">
    <property type="entry name" value="Cupredoxin"/>
</dbReference>
<reference evidence="3 4" key="1">
    <citation type="submission" date="2023-03" db="EMBL/GenBank/DDBJ databases">
        <title>Isolation and description of six Streptomyces strains from soil environments, able to metabolize different microbial glucans.</title>
        <authorList>
            <person name="Widen T."/>
            <person name="Larsbrink J."/>
        </authorList>
    </citation>
    <scope>NUCLEOTIDE SEQUENCE [LARGE SCALE GENOMIC DNA]</scope>
    <source>
        <strain evidence="3 4">Alt2</strain>
    </source>
</reference>
<dbReference type="PANTHER" id="PTHR36507">
    <property type="entry name" value="BLL1555 PROTEIN"/>
    <property type="match status" value="1"/>
</dbReference>
<evidence type="ECO:0000313" key="4">
    <source>
        <dbReference type="Proteomes" id="UP001235744"/>
    </source>
</evidence>